<evidence type="ECO:0000313" key="4">
    <source>
        <dbReference type="EMBL" id="PFG15885.1"/>
    </source>
</evidence>
<dbReference type="InterPro" id="IPR008391">
    <property type="entry name" value="AXE1_dom"/>
</dbReference>
<dbReference type="InterPro" id="IPR039069">
    <property type="entry name" value="CE7"/>
</dbReference>
<gene>
    <name evidence="4" type="ORF">ATK74_0406</name>
</gene>
<sequence length="322" mass="35234">MPLTDLTLPELVDFRPQVPEPADFDAFWAQTLAESAAIPPRLERRRIEGPITQVIVEDVEFAGYAGDPIKAWIIRPLDERPRPAVVEFIGYNGGRGLPAEHLHWAAAGYVNVIMDTRGQGSGWGGGGSTSDPHGSGAALDGYMTRGIEDPHDYFYRRVFVDAVRLVEAVQTLEFVDPQQVAITGGSQGGGITLAVAGLVGSRVAGVMPDVPFLCHFRRAVSLTPSRPFTEVTQYLSIHRGSTEQVFTTLSYFDGANFARRATAPALFSVGLMDDIVLPSTVFAAYNGYGSSDREIAVYEFNGHEGGQFYHWQRQEAWLAARR</sequence>
<accession>A0A2A9CP74</accession>
<dbReference type="OrthoDB" id="9770528at2"/>
<dbReference type="Gene3D" id="3.40.50.1820">
    <property type="entry name" value="alpha/beta hydrolase"/>
    <property type="match status" value="1"/>
</dbReference>
<dbReference type="InterPro" id="IPR029058">
    <property type="entry name" value="AB_hydrolase_fold"/>
</dbReference>
<evidence type="ECO:0000313" key="5">
    <source>
        <dbReference type="Proteomes" id="UP000226079"/>
    </source>
</evidence>
<dbReference type="Pfam" id="PF05448">
    <property type="entry name" value="AXE1"/>
    <property type="match status" value="1"/>
</dbReference>
<evidence type="ECO:0000256" key="1">
    <source>
        <dbReference type="PIRSR" id="PIRSR639069-1"/>
    </source>
</evidence>
<dbReference type="PANTHER" id="PTHR40111">
    <property type="entry name" value="CEPHALOSPORIN-C DEACETYLASE"/>
    <property type="match status" value="1"/>
</dbReference>
<dbReference type="GO" id="GO:0005976">
    <property type="term" value="P:polysaccharide metabolic process"/>
    <property type="evidence" value="ECO:0007669"/>
    <property type="project" value="TreeGrafter"/>
</dbReference>
<reference evidence="4 5" key="1">
    <citation type="submission" date="2017-10" db="EMBL/GenBank/DDBJ databases">
        <title>Sequencing the genomes of 1000 actinobacteria strains.</title>
        <authorList>
            <person name="Klenk H.-P."/>
        </authorList>
    </citation>
    <scope>NUCLEOTIDE SEQUENCE [LARGE SCALE GENOMIC DNA]</scope>
    <source>
        <strain evidence="4 5">DSM 15597</strain>
    </source>
</reference>
<dbReference type="AlphaFoldDB" id="A0A2A9CP74"/>
<feature type="active site" description="Charge relay system" evidence="1">
    <location>
        <position position="273"/>
    </location>
</feature>
<feature type="active site" description="Charge relay system" evidence="1">
    <location>
        <position position="303"/>
    </location>
</feature>
<comment type="caution">
    <text evidence="4">The sequence shown here is derived from an EMBL/GenBank/DDBJ whole genome shotgun (WGS) entry which is preliminary data.</text>
</comment>
<feature type="active site" description="Nucleophile" evidence="1">
    <location>
        <position position="186"/>
    </location>
</feature>
<dbReference type="SUPFAM" id="SSF53474">
    <property type="entry name" value="alpha/beta-Hydrolases"/>
    <property type="match status" value="1"/>
</dbReference>
<dbReference type="Proteomes" id="UP000226079">
    <property type="component" value="Unassembled WGS sequence"/>
</dbReference>
<keyword evidence="5" id="KW-1185">Reference proteome</keyword>
<dbReference type="RefSeq" id="WP_098459479.1">
    <property type="nucleotide sequence ID" value="NZ_PDJC01000001.1"/>
</dbReference>
<dbReference type="PANTHER" id="PTHR40111:SF1">
    <property type="entry name" value="CEPHALOSPORIN-C DEACETYLASE"/>
    <property type="match status" value="1"/>
</dbReference>
<name>A0A2A9CP74_9ACTN</name>
<dbReference type="EMBL" id="PDJC01000001">
    <property type="protein sequence ID" value="PFG15885.1"/>
    <property type="molecule type" value="Genomic_DNA"/>
</dbReference>
<evidence type="ECO:0000259" key="3">
    <source>
        <dbReference type="Pfam" id="PF05448"/>
    </source>
</evidence>
<proteinExistence type="predicted"/>
<feature type="binding site" evidence="2">
    <location>
        <position position="91"/>
    </location>
    <ligand>
        <name>substrate</name>
    </ligand>
</feature>
<evidence type="ECO:0000256" key="2">
    <source>
        <dbReference type="PIRSR" id="PIRSR639069-2"/>
    </source>
</evidence>
<organism evidence="4 5">
    <name type="scientific">Propionicimonas paludicola</name>
    <dbReference type="NCBI Taxonomy" id="185243"/>
    <lineage>
        <taxon>Bacteria</taxon>
        <taxon>Bacillati</taxon>
        <taxon>Actinomycetota</taxon>
        <taxon>Actinomycetes</taxon>
        <taxon>Propionibacteriales</taxon>
        <taxon>Nocardioidaceae</taxon>
        <taxon>Propionicimonas</taxon>
    </lineage>
</organism>
<feature type="domain" description="Acetyl xylan esterase" evidence="3">
    <location>
        <begin position="1"/>
        <end position="319"/>
    </location>
</feature>
<dbReference type="GO" id="GO:0052689">
    <property type="term" value="F:carboxylic ester hydrolase activity"/>
    <property type="evidence" value="ECO:0007669"/>
    <property type="project" value="TreeGrafter"/>
</dbReference>
<protein>
    <submittedName>
        <fullName evidence="4">Cephalosporin-C deacetylase</fullName>
    </submittedName>
</protein>